<proteinExistence type="predicted"/>
<dbReference type="EMBL" id="OUUZ01000001">
    <property type="protein sequence ID" value="SPQ17886.1"/>
    <property type="molecule type" value="Genomic_DNA"/>
</dbReference>
<evidence type="ECO:0000313" key="3">
    <source>
        <dbReference type="Proteomes" id="UP000289323"/>
    </source>
</evidence>
<gene>
    <name evidence="2" type="ORF">TT172_LOCUS305</name>
</gene>
<name>A0A446B5U7_9PEZI</name>
<evidence type="ECO:0000313" key="2">
    <source>
        <dbReference type="EMBL" id="SPQ17886.1"/>
    </source>
</evidence>
<protein>
    <submittedName>
        <fullName evidence="2">F435d6cf-34cc-40dd-86f9-aa64a0ee1975</fullName>
    </submittedName>
</protein>
<feature type="compositionally biased region" description="Polar residues" evidence="1">
    <location>
        <begin position="100"/>
        <end position="109"/>
    </location>
</feature>
<feature type="region of interest" description="Disordered" evidence="1">
    <location>
        <begin position="32"/>
        <end position="127"/>
    </location>
</feature>
<feature type="compositionally biased region" description="Polar residues" evidence="1">
    <location>
        <begin position="34"/>
        <end position="43"/>
    </location>
</feature>
<evidence type="ECO:0000256" key="1">
    <source>
        <dbReference type="SAM" id="MobiDB-lite"/>
    </source>
</evidence>
<dbReference type="AlphaFoldDB" id="A0A446B5U7"/>
<dbReference type="Proteomes" id="UP000289323">
    <property type="component" value="Unassembled WGS sequence"/>
</dbReference>
<sequence>MASMESLQLAQMLADLSDLNAAQESQAALAVVNANKTSSSTSAPDDLSKSPEQPRPQRPGPRHHQRSGSGGSVASAGSSFISRTASPAKFDKYGRRILTPPNTRANSAYGSIPGTPRRETETDEDVDRASTLMALYELRAKLRDQDSSRSLNKLREKVAALHAKQAQSEKKDGASGTKFTYPKSS</sequence>
<accession>A0A446B5U7</accession>
<feature type="region of interest" description="Disordered" evidence="1">
    <location>
        <begin position="161"/>
        <end position="185"/>
    </location>
</feature>
<reference evidence="2 3" key="1">
    <citation type="submission" date="2018-04" db="EMBL/GenBank/DDBJ databases">
        <authorList>
            <person name="Huttner S."/>
            <person name="Dainat J."/>
        </authorList>
    </citation>
    <scope>NUCLEOTIDE SEQUENCE [LARGE SCALE GENOMIC DNA]</scope>
</reference>
<organism evidence="2 3">
    <name type="scientific">Thermothielavioides terrestris</name>
    <dbReference type="NCBI Taxonomy" id="2587410"/>
    <lineage>
        <taxon>Eukaryota</taxon>
        <taxon>Fungi</taxon>
        <taxon>Dikarya</taxon>
        <taxon>Ascomycota</taxon>
        <taxon>Pezizomycotina</taxon>
        <taxon>Sordariomycetes</taxon>
        <taxon>Sordariomycetidae</taxon>
        <taxon>Sordariales</taxon>
        <taxon>Chaetomiaceae</taxon>
        <taxon>Thermothielavioides</taxon>
    </lineage>
</organism>